<sequence length="98" mass="11216">MASPNKPTTPYRKFDKAFKTEALRMIDEGQSVAQVAKSLNISDQLLHTWKHAHKKQVQKQVGNSELLAENERLKAQLKRAEMERDILKKSIAIFTQPS</sequence>
<evidence type="ECO:0000256" key="1">
    <source>
        <dbReference type="SAM" id="Coils"/>
    </source>
</evidence>
<evidence type="ECO:0000313" key="2">
    <source>
        <dbReference type="EMBL" id="MBC3795145.1"/>
    </source>
</evidence>
<dbReference type="EMBL" id="VFIA01000084">
    <property type="protein sequence ID" value="MBC3795145.1"/>
    <property type="molecule type" value="Genomic_DNA"/>
</dbReference>
<name>A0ABR6WGH0_9BACT</name>
<dbReference type="Pfam" id="PF01527">
    <property type="entry name" value="HTH_Tnp_1"/>
    <property type="match status" value="1"/>
</dbReference>
<proteinExistence type="predicted"/>
<reference evidence="2 3" key="1">
    <citation type="submission" date="2019-06" db="EMBL/GenBank/DDBJ databases">
        <title>Spirosoma utsteinense sp. nov. isolated from Antarctic ice-free soils.</title>
        <authorList>
            <person name="Tahon G."/>
        </authorList>
    </citation>
    <scope>NUCLEOTIDE SEQUENCE [LARGE SCALE GENOMIC DNA]</scope>
    <source>
        <strain evidence="2 3">LMG 31447</strain>
    </source>
</reference>
<dbReference type="RefSeq" id="WP_186742304.1">
    <property type="nucleotide sequence ID" value="NZ_VFIA01000084.1"/>
</dbReference>
<dbReference type="Gene3D" id="1.10.10.60">
    <property type="entry name" value="Homeodomain-like"/>
    <property type="match status" value="1"/>
</dbReference>
<dbReference type="InterPro" id="IPR002514">
    <property type="entry name" value="Transposase_8"/>
</dbReference>
<dbReference type="InterPro" id="IPR009057">
    <property type="entry name" value="Homeodomain-like_sf"/>
</dbReference>
<dbReference type="InterPro" id="IPR051839">
    <property type="entry name" value="RD_transcriptional_regulator"/>
</dbReference>
<keyword evidence="1" id="KW-0175">Coiled coil</keyword>
<gene>
    <name evidence="2" type="ORF">FH603_5680</name>
</gene>
<comment type="caution">
    <text evidence="2">The sequence shown here is derived from an EMBL/GenBank/DDBJ whole genome shotgun (WGS) entry which is preliminary data.</text>
</comment>
<organism evidence="2 3">
    <name type="scientific">Spirosoma utsteinense</name>
    <dbReference type="NCBI Taxonomy" id="2585773"/>
    <lineage>
        <taxon>Bacteria</taxon>
        <taxon>Pseudomonadati</taxon>
        <taxon>Bacteroidota</taxon>
        <taxon>Cytophagia</taxon>
        <taxon>Cytophagales</taxon>
        <taxon>Cytophagaceae</taxon>
        <taxon>Spirosoma</taxon>
    </lineage>
</organism>
<dbReference type="Proteomes" id="UP000700732">
    <property type="component" value="Unassembled WGS sequence"/>
</dbReference>
<protein>
    <submittedName>
        <fullName evidence="2">Transposase</fullName>
    </submittedName>
</protein>
<dbReference type="PANTHER" id="PTHR33215">
    <property type="entry name" value="PROTEIN DISTAL ANTENNA"/>
    <property type="match status" value="1"/>
</dbReference>
<accession>A0ABR6WGH0</accession>
<dbReference type="PANTHER" id="PTHR33215:SF13">
    <property type="entry name" value="PROTEIN DISTAL ANTENNA"/>
    <property type="match status" value="1"/>
</dbReference>
<keyword evidence="3" id="KW-1185">Reference proteome</keyword>
<evidence type="ECO:0000313" key="3">
    <source>
        <dbReference type="Proteomes" id="UP000700732"/>
    </source>
</evidence>
<dbReference type="SUPFAM" id="SSF46689">
    <property type="entry name" value="Homeodomain-like"/>
    <property type="match status" value="1"/>
</dbReference>
<feature type="coiled-coil region" evidence="1">
    <location>
        <begin position="63"/>
        <end position="90"/>
    </location>
</feature>